<organism evidence="2 3">
    <name type="scientific">Actinomyces urogenitalis DSM 15434</name>
    <dbReference type="NCBI Taxonomy" id="525246"/>
    <lineage>
        <taxon>Bacteria</taxon>
        <taxon>Bacillati</taxon>
        <taxon>Actinomycetota</taxon>
        <taxon>Actinomycetes</taxon>
        <taxon>Actinomycetales</taxon>
        <taxon>Actinomycetaceae</taxon>
        <taxon>Actinomyces</taxon>
    </lineage>
</organism>
<name>C0W838_9ACTO</name>
<sequence length="87" mass="10022">MGRQVTVRRTRHHNEANHTNVSRHATDVCRIVTNPKHARRTRERSYRARTSESLYIETHRLSLVLDDETRASERSAPRGQNTAVCSG</sequence>
<feature type="compositionally biased region" description="Polar residues" evidence="1">
    <location>
        <begin position="78"/>
        <end position="87"/>
    </location>
</feature>
<comment type="caution">
    <text evidence="2">The sequence shown here is derived from an EMBL/GenBank/DDBJ whole genome shotgun (WGS) entry which is preliminary data.</text>
</comment>
<reference evidence="2 3" key="1">
    <citation type="submission" date="2009-01" db="EMBL/GenBank/DDBJ databases">
        <authorList>
            <person name="Qin X."/>
            <person name="Bachman B."/>
            <person name="Battles P."/>
            <person name="Bell A."/>
            <person name="Bess C."/>
            <person name="Bickham C."/>
            <person name="Chaboub L."/>
            <person name="Chen D."/>
            <person name="Coyle M."/>
            <person name="Deiros D.R."/>
            <person name="Dinh H."/>
            <person name="Forbes L."/>
            <person name="Fowler G."/>
            <person name="Francisco L."/>
            <person name="Fu Q."/>
            <person name="Gubbala S."/>
            <person name="Hale W."/>
            <person name="Han Y."/>
            <person name="Hemphill L."/>
            <person name="Highlander S.K."/>
            <person name="Hirani K."/>
            <person name="Hogues M."/>
            <person name="Jackson L."/>
            <person name="Jakkamsetti A."/>
            <person name="Javaid M."/>
            <person name="Jiang H."/>
            <person name="Korchina V."/>
            <person name="Kovar C."/>
            <person name="Lara F."/>
            <person name="Lee S."/>
            <person name="Mata R."/>
            <person name="Mathew T."/>
            <person name="Moen C."/>
            <person name="Morales K."/>
            <person name="Munidasa M."/>
            <person name="Nazareth L."/>
            <person name="Ngo R."/>
            <person name="Nguyen L."/>
            <person name="Okwuonu G."/>
            <person name="Ongeri F."/>
            <person name="Patil S."/>
            <person name="Petrosino J."/>
            <person name="Pham C."/>
            <person name="Pham P."/>
            <person name="Pu L.-L."/>
            <person name="Puazo M."/>
            <person name="Raj R."/>
            <person name="Reid J."/>
            <person name="Rouhana J."/>
            <person name="Saada N."/>
            <person name="Shang Y."/>
            <person name="Simmons D."/>
            <person name="Thornton R."/>
            <person name="Warren J."/>
            <person name="Weissenberger G."/>
            <person name="Zhang J."/>
            <person name="Zhang L."/>
            <person name="Zhou C."/>
            <person name="Zhu D."/>
            <person name="Muzny D."/>
            <person name="Worley K."/>
            <person name="Gibbs R."/>
        </authorList>
    </citation>
    <scope>NUCLEOTIDE SEQUENCE [LARGE SCALE GENOMIC DNA]</scope>
    <source>
        <strain evidence="2 3">DSM 15434</strain>
    </source>
</reference>
<protein>
    <submittedName>
        <fullName evidence="2">Uncharacterized protein</fullName>
    </submittedName>
</protein>
<feature type="compositionally biased region" description="Basic and acidic residues" evidence="1">
    <location>
        <begin position="67"/>
        <end position="76"/>
    </location>
</feature>
<keyword evidence="3" id="KW-1185">Reference proteome</keyword>
<evidence type="ECO:0000313" key="3">
    <source>
        <dbReference type="Proteomes" id="UP000004778"/>
    </source>
</evidence>
<gene>
    <name evidence="2" type="ORF">HMPREF0058_2032</name>
</gene>
<dbReference type="EMBL" id="ACFH01000183">
    <property type="protein sequence ID" value="EEH65122.1"/>
    <property type="molecule type" value="Genomic_DNA"/>
</dbReference>
<evidence type="ECO:0000313" key="2">
    <source>
        <dbReference type="EMBL" id="EEH65122.1"/>
    </source>
</evidence>
<feature type="compositionally biased region" description="Basic residues" evidence="1">
    <location>
        <begin position="1"/>
        <end position="12"/>
    </location>
</feature>
<evidence type="ECO:0000256" key="1">
    <source>
        <dbReference type="SAM" id="MobiDB-lite"/>
    </source>
</evidence>
<dbReference type="AlphaFoldDB" id="C0W838"/>
<dbReference type="Proteomes" id="UP000004778">
    <property type="component" value="Unassembled WGS sequence"/>
</dbReference>
<feature type="region of interest" description="Disordered" evidence="1">
    <location>
        <begin position="66"/>
        <end position="87"/>
    </location>
</feature>
<dbReference type="HOGENOM" id="CLU_2476424_0_0_11"/>
<proteinExistence type="predicted"/>
<feature type="region of interest" description="Disordered" evidence="1">
    <location>
        <begin position="1"/>
        <end position="25"/>
    </location>
</feature>
<accession>C0W838</accession>